<dbReference type="Pfam" id="PF25601">
    <property type="entry name" value="AAA_lid_14"/>
    <property type="match status" value="1"/>
</dbReference>
<dbReference type="SUPFAM" id="SSF52540">
    <property type="entry name" value="P-loop containing nucleoside triphosphate hydrolases"/>
    <property type="match status" value="1"/>
</dbReference>
<evidence type="ECO:0000256" key="3">
    <source>
        <dbReference type="ARBA" id="ARBA00023015"/>
    </source>
</evidence>
<dbReference type="InterPro" id="IPR058031">
    <property type="entry name" value="AAA_lid_NorR"/>
</dbReference>
<dbReference type="Gene3D" id="3.40.50.300">
    <property type="entry name" value="P-loop containing nucleotide triphosphate hydrolases"/>
    <property type="match status" value="1"/>
</dbReference>
<dbReference type="AlphaFoldDB" id="A0A1I2U958"/>
<reference evidence="10" key="1">
    <citation type="submission" date="2016-10" db="EMBL/GenBank/DDBJ databases">
        <authorList>
            <person name="Varghese N."/>
            <person name="Submissions S."/>
        </authorList>
    </citation>
    <scope>NUCLEOTIDE SEQUENCE [LARGE SCALE GENOMIC DNA]</scope>
    <source>
        <strain evidence="10">DSM 17038</strain>
    </source>
</reference>
<dbReference type="NCBIfam" id="TIGR00229">
    <property type="entry name" value="sensory_box"/>
    <property type="match status" value="1"/>
</dbReference>
<dbReference type="PANTHER" id="PTHR32071">
    <property type="entry name" value="TRANSCRIPTIONAL REGULATORY PROTEIN"/>
    <property type="match status" value="1"/>
</dbReference>
<dbReference type="GO" id="GO:0005524">
    <property type="term" value="F:ATP binding"/>
    <property type="evidence" value="ECO:0007669"/>
    <property type="project" value="UniProtKB-KW"/>
</dbReference>
<dbReference type="InterPro" id="IPR002197">
    <property type="entry name" value="HTH_Fis"/>
</dbReference>
<dbReference type="InterPro" id="IPR025943">
    <property type="entry name" value="Sigma_54_int_dom_ATP-bd_2"/>
</dbReference>
<dbReference type="Pfam" id="PF00158">
    <property type="entry name" value="Sigma54_activat"/>
    <property type="match status" value="1"/>
</dbReference>
<dbReference type="FunFam" id="3.40.50.300:FF:000006">
    <property type="entry name" value="DNA-binding transcriptional regulator NtrC"/>
    <property type="match status" value="1"/>
</dbReference>
<keyword evidence="4" id="KW-0238">DNA-binding</keyword>
<dbReference type="SUPFAM" id="SSF46689">
    <property type="entry name" value="Homeodomain-like"/>
    <property type="match status" value="1"/>
</dbReference>
<dbReference type="PROSITE" id="PS50045">
    <property type="entry name" value="SIGMA54_INTERACT_4"/>
    <property type="match status" value="1"/>
</dbReference>
<dbReference type="Gene3D" id="1.10.10.60">
    <property type="entry name" value="Homeodomain-like"/>
    <property type="match status" value="1"/>
</dbReference>
<protein>
    <submittedName>
        <fullName evidence="9">PAS domain S-box-containing protein</fullName>
    </submittedName>
</protein>
<dbReference type="PANTHER" id="PTHR32071:SF57">
    <property type="entry name" value="C4-DICARBOXYLATE TRANSPORT TRANSCRIPTIONAL REGULATORY PROTEIN DCTD"/>
    <property type="match status" value="1"/>
</dbReference>
<organism evidence="9 10">
    <name type="scientific">Desulfotruncus arcticus DSM 17038</name>
    <dbReference type="NCBI Taxonomy" id="1121424"/>
    <lineage>
        <taxon>Bacteria</taxon>
        <taxon>Bacillati</taxon>
        <taxon>Bacillota</taxon>
        <taxon>Clostridia</taxon>
        <taxon>Eubacteriales</taxon>
        <taxon>Desulfallaceae</taxon>
        <taxon>Desulfotruncus</taxon>
    </lineage>
</organism>
<gene>
    <name evidence="9" type="ORF">SAMN05660649_02539</name>
</gene>
<dbReference type="Gene3D" id="3.10.580.10">
    <property type="entry name" value="CBS-domain"/>
    <property type="match status" value="1"/>
</dbReference>
<dbReference type="STRING" id="341036.SAMN05660649_02539"/>
<dbReference type="RefSeq" id="WP_092471735.1">
    <property type="nucleotide sequence ID" value="NZ_FOOX01000008.1"/>
</dbReference>
<evidence type="ECO:0000313" key="10">
    <source>
        <dbReference type="Proteomes" id="UP000199337"/>
    </source>
</evidence>
<evidence type="ECO:0000256" key="4">
    <source>
        <dbReference type="ARBA" id="ARBA00023125"/>
    </source>
</evidence>
<dbReference type="Pfam" id="PF02954">
    <property type="entry name" value="HTH_8"/>
    <property type="match status" value="1"/>
</dbReference>
<feature type="domain" description="Sigma-54 factor interaction" evidence="7">
    <location>
        <begin position="272"/>
        <end position="502"/>
    </location>
</feature>
<evidence type="ECO:0000259" key="7">
    <source>
        <dbReference type="PROSITE" id="PS50045"/>
    </source>
</evidence>
<dbReference type="GO" id="GO:0043565">
    <property type="term" value="F:sequence-specific DNA binding"/>
    <property type="evidence" value="ECO:0007669"/>
    <property type="project" value="InterPro"/>
</dbReference>
<dbReference type="InterPro" id="IPR009057">
    <property type="entry name" value="Homeodomain-like_sf"/>
</dbReference>
<dbReference type="SUPFAM" id="SSF55785">
    <property type="entry name" value="PYP-like sensor domain (PAS domain)"/>
    <property type="match status" value="1"/>
</dbReference>
<dbReference type="InterPro" id="IPR027417">
    <property type="entry name" value="P-loop_NTPase"/>
</dbReference>
<dbReference type="InterPro" id="IPR035965">
    <property type="entry name" value="PAS-like_dom_sf"/>
</dbReference>
<dbReference type="Gene3D" id="3.30.450.20">
    <property type="entry name" value="PAS domain"/>
    <property type="match status" value="1"/>
</dbReference>
<dbReference type="Pfam" id="PF13188">
    <property type="entry name" value="PAS_8"/>
    <property type="match status" value="1"/>
</dbReference>
<dbReference type="OrthoDB" id="1803236at2"/>
<sequence length="580" mass="65098">MSQTAFLTVADMLCRNFIEAAPAISVGEGRAITEKKPTTRPFVLIAVHNKQIVGVVRHHKLFNAGIDPDASISEVMDKNFLILDKKSLKQDILNYVEELRAQALIVIDEKNKVLGVLYFDLLFAGLLERYKITRARLEAVLDTVEEAITIINDQDVVTHWNHRAEALYDISAEKIVGNNIEKYFSNLMVTKVFKERTGVRAMYHQPCADTHVLISANPVKIGDQVVGGVSSERDITEVVELSQKLNQASSQVHKLKKEIKRITGGHKPFARIKGHHYKLKELVSIAKKVAVTHAAVLIRGESGTGKELFARAIHEASGRADKPFVVVNCAAIPPTLFESEVFGYEAGAFTGASRHGKPGFFENANGGTLFLDEVAELPTGLQVKLLRVLQDQVFRRVGGSAPIKVDVRIVAATNRNLEEMLVNELFREDLYYRLNVVSLEVPPLRERREDIPELVYQFIQEYSQLYRKRITRLDPEAMAVLLAYPWPGNVREMKNSIERMVIMADGEVITGECIPAALKQNIKHKLPYQAGLVSVTEQTEREIISRTLQQTNGNRSQAARMLGIPRSTLYYKMHQLGLMK</sequence>
<proteinExistence type="predicted"/>
<dbReference type="Gene3D" id="1.10.8.60">
    <property type="match status" value="1"/>
</dbReference>
<evidence type="ECO:0000259" key="8">
    <source>
        <dbReference type="PROSITE" id="PS50112"/>
    </source>
</evidence>
<accession>A0A1I2U958</accession>
<keyword evidence="3" id="KW-0805">Transcription regulation</keyword>
<feature type="domain" description="PAS" evidence="8">
    <location>
        <begin position="133"/>
        <end position="179"/>
    </location>
</feature>
<dbReference type="FunFam" id="1.10.8.60:FF:000014">
    <property type="entry name" value="DNA-binding transcriptional regulator NtrC"/>
    <property type="match status" value="1"/>
</dbReference>
<dbReference type="InterPro" id="IPR046342">
    <property type="entry name" value="CBS_dom_sf"/>
</dbReference>
<keyword evidence="5" id="KW-0010">Activator</keyword>
<keyword evidence="6" id="KW-0804">Transcription</keyword>
<dbReference type="GO" id="GO:0006355">
    <property type="term" value="P:regulation of DNA-templated transcription"/>
    <property type="evidence" value="ECO:0007669"/>
    <property type="project" value="InterPro"/>
</dbReference>
<dbReference type="EMBL" id="FOOX01000008">
    <property type="protein sequence ID" value="SFG72929.1"/>
    <property type="molecule type" value="Genomic_DNA"/>
</dbReference>
<evidence type="ECO:0000313" key="9">
    <source>
        <dbReference type="EMBL" id="SFG72929.1"/>
    </source>
</evidence>
<name>A0A1I2U958_9FIRM</name>
<dbReference type="InterPro" id="IPR025662">
    <property type="entry name" value="Sigma_54_int_dom_ATP-bd_1"/>
</dbReference>
<dbReference type="PROSITE" id="PS00675">
    <property type="entry name" value="SIGMA54_INTERACT_1"/>
    <property type="match status" value="1"/>
</dbReference>
<evidence type="ECO:0000256" key="5">
    <source>
        <dbReference type="ARBA" id="ARBA00023159"/>
    </source>
</evidence>
<evidence type="ECO:0000256" key="1">
    <source>
        <dbReference type="ARBA" id="ARBA00022741"/>
    </source>
</evidence>
<keyword evidence="1" id="KW-0547">Nucleotide-binding</keyword>
<dbReference type="InterPro" id="IPR003593">
    <property type="entry name" value="AAA+_ATPase"/>
</dbReference>
<dbReference type="InterPro" id="IPR000014">
    <property type="entry name" value="PAS"/>
</dbReference>
<keyword evidence="2" id="KW-0067">ATP-binding</keyword>
<evidence type="ECO:0000256" key="6">
    <source>
        <dbReference type="ARBA" id="ARBA00023163"/>
    </source>
</evidence>
<evidence type="ECO:0000256" key="2">
    <source>
        <dbReference type="ARBA" id="ARBA00022840"/>
    </source>
</evidence>
<dbReference type="PRINTS" id="PR01590">
    <property type="entry name" value="HTHFIS"/>
</dbReference>
<dbReference type="Proteomes" id="UP000199337">
    <property type="component" value="Unassembled WGS sequence"/>
</dbReference>
<keyword evidence="10" id="KW-1185">Reference proteome</keyword>
<dbReference type="PROSITE" id="PS00676">
    <property type="entry name" value="SIGMA54_INTERACT_2"/>
    <property type="match status" value="1"/>
</dbReference>
<dbReference type="SUPFAM" id="SSF54631">
    <property type="entry name" value="CBS-domain pair"/>
    <property type="match status" value="1"/>
</dbReference>
<dbReference type="SMART" id="SM00382">
    <property type="entry name" value="AAA"/>
    <property type="match status" value="1"/>
</dbReference>
<dbReference type="PROSITE" id="PS50112">
    <property type="entry name" value="PAS"/>
    <property type="match status" value="1"/>
</dbReference>
<dbReference type="InterPro" id="IPR002078">
    <property type="entry name" value="Sigma_54_int"/>
</dbReference>
<dbReference type="CDD" id="cd00009">
    <property type="entry name" value="AAA"/>
    <property type="match status" value="1"/>
</dbReference>